<organism evidence="2 3">
    <name type="scientific">Tetrahymena thermophila (strain SB210)</name>
    <dbReference type="NCBI Taxonomy" id="312017"/>
    <lineage>
        <taxon>Eukaryota</taxon>
        <taxon>Sar</taxon>
        <taxon>Alveolata</taxon>
        <taxon>Ciliophora</taxon>
        <taxon>Intramacronucleata</taxon>
        <taxon>Oligohymenophorea</taxon>
        <taxon>Hymenostomatida</taxon>
        <taxon>Tetrahymenina</taxon>
        <taxon>Tetrahymenidae</taxon>
        <taxon>Tetrahymena</taxon>
    </lineage>
</organism>
<dbReference type="EMBL" id="GG662207">
    <property type="protein sequence ID" value="EWS70909.1"/>
    <property type="molecule type" value="Genomic_DNA"/>
</dbReference>
<keyword evidence="1 2" id="KW-0812">Transmembrane</keyword>
<keyword evidence="1" id="KW-1133">Transmembrane helix</keyword>
<evidence type="ECO:0000313" key="3">
    <source>
        <dbReference type="Proteomes" id="UP000009168"/>
    </source>
</evidence>
<dbReference type="InParanoid" id="W7XDR0"/>
<reference evidence="3" key="1">
    <citation type="journal article" date="2006" name="PLoS Biol.">
        <title>Macronuclear genome sequence of the ciliate Tetrahymena thermophila, a model eukaryote.</title>
        <authorList>
            <person name="Eisen J.A."/>
            <person name="Coyne R.S."/>
            <person name="Wu M."/>
            <person name="Wu D."/>
            <person name="Thiagarajan M."/>
            <person name="Wortman J.R."/>
            <person name="Badger J.H."/>
            <person name="Ren Q."/>
            <person name="Amedeo P."/>
            <person name="Jones K.M."/>
            <person name="Tallon L.J."/>
            <person name="Delcher A.L."/>
            <person name="Salzberg S.L."/>
            <person name="Silva J.C."/>
            <person name="Haas B.J."/>
            <person name="Majoros W.H."/>
            <person name="Farzad M."/>
            <person name="Carlton J.M."/>
            <person name="Smith R.K. Jr."/>
            <person name="Garg J."/>
            <person name="Pearlman R.E."/>
            <person name="Karrer K.M."/>
            <person name="Sun L."/>
            <person name="Manning G."/>
            <person name="Elde N.C."/>
            <person name="Turkewitz A.P."/>
            <person name="Asai D.J."/>
            <person name="Wilkes D.E."/>
            <person name="Wang Y."/>
            <person name="Cai H."/>
            <person name="Collins K."/>
            <person name="Stewart B.A."/>
            <person name="Lee S.R."/>
            <person name="Wilamowska K."/>
            <person name="Weinberg Z."/>
            <person name="Ruzzo W.L."/>
            <person name="Wloga D."/>
            <person name="Gaertig J."/>
            <person name="Frankel J."/>
            <person name="Tsao C.-C."/>
            <person name="Gorovsky M.A."/>
            <person name="Keeling P.J."/>
            <person name="Waller R.F."/>
            <person name="Patron N.J."/>
            <person name="Cherry J.M."/>
            <person name="Stover N.A."/>
            <person name="Krieger C.J."/>
            <person name="del Toro C."/>
            <person name="Ryder H.F."/>
            <person name="Williamson S.C."/>
            <person name="Barbeau R.A."/>
            <person name="Hamilton E.P."/>
            <person name="Orias E."/>
        </authorList>
    </citation>
    <scope>NUCLEOTIDE SEQUENCE [LARGE SCALE GENOMIC DNA]</scope>
    <source>
        <strain evidence="3">SB210</strain>
    </source>
</reference>
<evidence type="ECO:0000256" key="1">
    <source>
        <dbReference type="SAM" id="Phobius"/>
    </source>
</evidence>
<gene>
    <name evidence="2" type="ORF">TTHERM_002653369</name>
</gene>
<sequence>MNGNLFYLLTYIFLFLLPQIYFLFQPLIFQYTNCLYNYQNTYVIQFKFEAFFLQFFNFQKSQNLTLCFNQDSKYRKLQFIQAQITVFNIYILMKGEQKRKLIYQYIFLEWYKLNKNNQKRKSIIFFNSTKLLISDHNQLIYQKSKKQKGKQIKKNGVIEQLLKYSRRFNEIQLESSNSY</sequence>
<accession>W7XDR0</accession>
<dbReference type="Proteomes" id="UP000009168">
    <property type="component" value="Unassembled WGS sequence"/>
</dbReference>
<dbReference type="RefSeq" id="XP_012656556.1">
    <property type="nucleotide sequence ID" value="XM_012801102.1"/>
</dbReference>
<keyword evidence="1" id="KW-0472">Membrane</keyword>
<dbReference type="KEGG" id="tet:TTHERM_002653369"/>
<dbReference type="GeneID" id="24442589"/>
<feature type="transmembrane region" description="Helical" evidence="1">
    <location>
        <begin position="6"/>
        <end position="24"/>
    </location>
</feature>
<name>W7XDR0_TETTS</name>
<keyword evidence="3" id="KW-1185">Reference proteome</keyword>
<dbReference type="AlphaFoldDB" id="W7XDR0"/>
<protein>
    <submittedName>
        <fullName evidence="2">Transmembrane protein, putative</fullName>
    </submittedName>
</protein>
<proteinExistence type="predicted"/>
<evidence type="ECO:0000313" key="2">
    <source>
        <dbReference type="EMBL" id="EWS70909.1"/>
    </source>
</evidence>